<dbReference type="InterPro" id="IPR014967">
    <property type="entry name" value="Uncharacterised_YugN-like"/>
</dbReference>
<keyword evidence="2" id="KW-1185">Reference proteome</keyword>
<dbReference type="Gene3D" id="3.30.310.100">
    <property type="entry name" value="YugN-like"/>
    <property type="match status" value="1"/>
</dbReference>
<evidence type="ECO:0000313" key="2">
    <source>
        <dbReference type="Proteomes" id="UP000321491"/>
    </source>
</evidence>
<protein>
    <recommendedName>
        <fullName evidence="3">YugN-like family protein</fullName>
    </recommendedName>
</protein>
<accession>A0A511UXP7</accession>
<comment type="caution">
    <text evidence="1">The sequence shown here is derived from an EMBL/GenBank/DDBJ whole genome shotgun (WGS) entry which is preliminary data.</text>
</comment>
<dbReference type="Proteomes" id="UP000321491">
    <property type="component" value="Unassembled WGS sequence"/>
</dbReference>
<evidence type="ECO:0008006" key="3">
    <source>
        <dbReference type="Google" id="ProtNLM"/>
    </source>
</evidence>
<dbReference type="SUPFAM" id="SSF160755">
    <property type="entry name" value="YugN-like"/>
    <property type="match status" value="1"/>
</dbReference>
<dbReference type="Pfam" id="PF08868">
    <property type="entry name" value="YugN"/>
    <property type="match status" value="1"/>
</dbReference>
<organism evidence="1 2">
    <name type="scientific">Cerasibacillus quisquiliarum</name>
    <dbReference type="NCBI Taxonomy" id="227865"/>
    <lineage>
        <taxon>Bacteria</taxon>
        <taxon>Bacillati</taxon>
        <taxon>Bacillota</taxon>
        <taxon>Bacilli</taxon>
        <taxon>Bacillales</taxon>
        <taxon>Bacillaceae</taxon>
        <taxon>Cerasibacillus</taxon>
    </lineage>
</organism>
<dbReference type="AlphaFoldDB" id="A0A511UXP7"/>
<evidence type="ECO:0000313" key="1">
    <source>
        <dbReference type="EMBL" id="GEN31407.1"/>
    </source>
</evidence>
<dbReference type="RefSeq" id="WP_146937571.1">
    <property type="nucleotide sequence ID" value="NZ_BJXW01000015.1"/>
</dbReference>
<dbReference type="InterPro" id="IPR036491">
    <property type="entry name" value="YugN-like_sf"/>
</dbReference>
<dbReference type="OrthoDB" id="2988890at2"/>
<gene>
    <name evidence="1" type="ORF">CQU01_16450</name>
</gene>
<reference evidence="1 2" key="1">
    <citation type="submission" date="2019-07" db="EMBL/GenBank/DDBJ databases">
        <title>Whole genome shotgun sequence of Cerasibacillus quisquiliarum NBRC 102429.</title>
        <authorList>
            <person name="Hosoyama A."/>
            <person name="Uohara A."/>
            <person name="Ohji S."/>
            <person name="Ichikawa N."/>
        </authorList>
    </citation>
    <scope>NUCLEOTIDE SEQUENCE [LARGE SCALE GENOMIC DNA]</scope>
    <source>
        <strain evidence="1 2">NBRC 102429</strain>
    </source>
</reference>
<sequence>MIKLQTQLEDKKAVFGQVEPILRKHGYVLCGNWEYDKGKFDGVLWREGGETIYIRLPFTVIEGQLDHPDAFIQFRTPYVIKHVVHVGLDRDENSLLAATGFSQFQEPLDKDGHIKHENQWEDIGQRAVQFVISEIPLHA</sequence>
<proteinExistence type="predicted"/>
<dbReference type="EMBL" id="BJXW01000015">
    <property type="protein sequence ID" value="GEN31407.1"/>
    <property type="molecule type" value="Genomic_DNA"/>
</dbReference>
<name>A0A511UXP7_9BACI</name>